<protein>
    <submittedName>
        <fullName evidence="1">Uncharacterized protein</fullName>
    </submittedName>
</protein>
<sequence>MQALTWNSEGKQKRGRPKNTLRREIKADMKRMNNNWKELERIVQDRIGWKMLVRLEIKTKLLIHTANLVCFSAIKQSHQSNKLFDKMKFDISKSSLTNY</sequence>
<organism evidence="1 2">
    <name type="scientific">Schistosoma margrebowiei</name>
    <dbReference type="NCBI Taxonomy" id="48269"/>
    <lineage>
        <taxon>Eukaryota</taxon>
        <taxon>Metazoa</taxon>
        <taxon>Spiralia</taxon>
        <taxon>Lophotrochozoa</taxon>
        <taxon>Platyhelminthes</taxon>
        <taxon>Trematoda</taxon>
        <taxon>Digenea</taxon>
        <taxon>Strigeidida</taxon>
        <taxon>Schistosomatoidea</taxon>
        <taxon>Schistosomatidae</taxon>
        <taxon>Schistosoma</taxon>
    </lineage>
</organism>
<dbReference type="AlphaFoldDB" id="A0A183LA39"/>
<evidence type="ECO:0000313" key="2">
    <source>
        <dbReference type="Proteomes" id="UP000277204"/>
    </source>
</evidence>
<dbReference type="EMBL" id="UZAI01000128">
    <property type="protein sequence ID" value="VDO48917.1"/>
    <property type="molecule type" value="Genomic_DNA"/>
</dbReference>
<reference evidence="1 2" key="1">
    <citation type="submission" date="2018-11" db="EMBL/GenBank/DDBJ databases">
        <authorList>
            <consortium name="Pathogen Informatics"/>
        </authorList>
    </citation>
    <scope>NUCLEOTIDE SEQUENCE [LARGE SCALE GENOMIC DNA]</scope>
    <source>
        <strain evidence="1 2">Zambia</strain>
    </source>
</reference>
<evidence type="ECO:0000313" key="1">
    <source>
        <dbReference type="EMBL" id="VDO48917.1"/>
    </source>
</evidence>
<gene>
    <name evidence="1" type="ORF">SMRZ_LOCUS664</name>
</gene>
<proteinExistence type="predicted"/>
<keyword evidence="2" id="KW-1185">Reference proteome</keyword>
<dbReference type="Proteomes" id="UP000277204">
    <property type="component" value="Unassembled WGS sequence"/>
</dbReference>
<name>A0A183LA39_9TREM</name>
<accession>A0A183LA39</accession>